<reference evidence="16 17" key="1">
    <citation type="submission" date="2013-11" db="EMBL/GenBank/DDBJ databases">
        <title>Complete genome sequence of Clostridum sp. M2/40.</title>
        <authorList>
            <person name="Wibberg D."/>
            <person name="Puehler A."/>
            <person name="Schlueter A."/>
        </authorList>
    </citation>
    <scope>NUCLEOTIDE SEQUENCE [LARGE SCALE GENOMIC DNA]</scope>
    <source>
        <strain evidence="17">M2/40</strain>
    </source>
</reference>
<dbReference type="EMBL" id="HG917868">
    <property type="protein sequence ID" value="CDM69624.1"/>
    <property type="molecule type" value="Genomic_DNA"/>
</dbReference>
<comment type="subcellular location">
    <subcellularLocation>
        <location evidence="2">Cell membrane</location>
        <topology evidence="2">Multi-pass membrane protein</topology>
    </subcellularLocation>
</comment>
<feature type="transmembrane region" description="Helical" evidence="14">
    <location>
        <begin position="103"/>
        <end position="124"/>
    </location>
</feature>
<feature type="domain" description="Histidine kinase" evidence="15">
    <location>
        <begin position="198"/>
        <end position="409"/>
    </location>
</feature>
<evidence type="ECO:0000256" key="8">
    <source>
        <dbReference type="ARBA" id="ARBA00022741"/>
    </source>
</evidence>
<dbReference type="SUPFAM" id="SSF47384">
    <property type="entry name" value="Homodimeric domain of signal transducing histidine kinase"/>
    <property type="match status" value="1"/>
</dbReference>
<keyword evidence="7 14" id="KW-0812">Transmembrane</keyword>
<dbReference type="GO" id="GO:0005886">
    <property type="term" value="C:plasma membrane"/>
    <property type="evidence" value="ECO:0007669"/>
    <property type="project" value="UniProtKB-SubCell"/>
</dbReference>
<dbReference type="InterPro" id="IPR003661">
    <property type="entry name" value="HisK_dim/P_dom"/>
</dbReference>
<keyword evidence="10" id="KW-0067">ATP-binding</keyword>
<comment type="catalytic activity">
    <reaction evidence="1">
        <text>ATP + protein L-histidine = ADP + protein N-phospho-L-histidine.</text>
        <dbReference type="EC" id="2.7.13.3"/>
    </reaction>
</comment>
<dbReference type="SMART" id="SM00387">
    <property type="entry name" value="HATPase_c"/>
    <property type="match status" value="1"/>
</dbReference>
<evidence type="ECO:0000256" key="13">
    <source>
        <dbReference type="ARBA" id="ARBA00023136"/>
    </source>
</evidence>
<dbReference type="PANTHER" id="PTHR45528:SF1">
    <property type="entry name" value="SENSOR HISTIDINE KINASE CPXA"/>
    <property type="match status" value="1"/>
</dbReference>
<keyword evidence="4" id="KW-1003">Cell membrane</keyword>
<dbReference type="Gene3D" id="1.10.287.130">
    <property type="match status" value="1"/>
</dbReference>
<evidence type="ECO:0000256" key="14">
    <source>
        <dbReference type="SAM" id="Phobius"/>
    </source>
</evidence>
<sequence>MEYIYQNKQVKKSIIFIMVIIILILSIGYISSSIINIKIANYIRNEEAALIGEVYSIDEKVGEEVVSTITKGKIVDNDIEKGKELLKNYGYSEYEVKDKNSDIVIYINVTIAIIMFLLVCILIVKEIFTYKEFFKPIERINTIVEKIIDGNREIRLVENDEGQFYRLSSNINSLTRILNNAAIMLKKEKEFLKNLISDISHQLKTPLTTLIIYNDLLVDDIIGDDKKKEIFETSRVVLSKMQWLIINLLKLATLESSALEFKKENCIIKDVVIESINKLKAKINEKNVTIDLAMDNESLILDKGWTEEALINVIKNAIEHSNYNGEIKIHSENTLVYYKLIVEDFGEGIDEKDIINVFKRFYKGKSSSKDSIGIGLALCKSIIEGQGGKVAIESKKGYGTKFIFTFIKV</sequence>
<evidence type="ECO:0000256" key="5">
    <source>
        <dbReference type="ARBA" id="ARBA00022553"/>
    </source>
</evidence>
<proteinExistence type="predicted"/>
<dbReference type="Proteomes" id="UP000019426">
    <property type="component" value="Chromosome M2/40_rep1"/>
</dbReference>
<keyword evidence="13 14" id="KW-0472">Membrane</keyword>
<evidence type="ECO:0000259" key="15">
    <source>
        <dbReference type="PROSITE" id="PS50109"/>
    </source>
</evidence>
<dbReference type="InterPro" id="IPR005467">
    <property type="entry name" value="His_kinase_dom"/>
</dbReference>
<keyword evidence="8" id="KW-0547">Nucleotide-binding</keyword>
<dbReference type="Gene3D" id="3.30.565.10">
    <property type="entry name" value="Histidine kinase-like ATPase, C-terminal domain"/>
    <property type="match status" value="1"/>
</dbReference>
<dbReference type="PRINTS" id="PR00344">
    <property type="entry name" value="BCTRLSENSOR"/>
</dbReference>
<gene>
    <name evidence="16" type="ORF">CM240_2488</name>
</gene>
<dbReference type="KEGG" id="clt:CM240_2488"/>
<dbReference type="PANTHER" id="PTHR45528">
    <property type="entry name" value="SENSOR HISTIDINE KINASE CPXA"/>
    <property type="match status" value="1"/>
</dbReference>
<dbReference type="GO" id="GO:0000155">
    <property type="term" value="F:phosphorelay sensor kinase activity"/>
    <property type="evidence" value="ECO:0007669"/>
    <property type="project" value="InterPro"/>
</dbReference>
<evidence type="ECO:0000256" key="3">
    <source>
        <dbReference type="ARBA" id="ARBA00012438"/>
    </source>
</evidence>
<dbReference type="STRING" id="1216932.CM240_2488"/>
<dbReference type="SUPFAM" id="SSF55874">
    <property type="entry name" value="ATPase domain of HSP90 chaperone/DNA topoisomerase II/histidine kinase"/>
    <property type="match status" value="1"/>
</dbReference>
<keyword evidence="9 16" id="KW-0418">Kinase</keyword>
<name>W6S175_9CLOT</name>
<dbReference type="InterPro" id="IPR003594">
    <property type="entry name" value="HATPase_dom"/>
</dbReference>
<dbReference type="PROSITE" id="PS50109">
    <property type="entry name" value="HIS_KIN"/>
    <property type="match status" value="1"/>
</dbReference>
<evidence type="ECO:0000256" key="6">
    <source>
        <dbReference type="ARBA" id="ARBA00022679"/>
    </source>
</evidence>
<evidence type="ECO:0000256" key="7">
    <source>
        <dbReference type="ARBA" id="ARBA00022692"/>
    </source>
</evidence>
<evidence type="ECO:0000256" key="4">
    <source>
        <dbReference type="ARBA" id="ARBA00022475"/>
    </source>
</evidence>
<dbReference type="AlphaFoldDB" id="W6S175"/>
<dbReference type="PATRIC" id="fig|1216932.3.peg.2467"/>
<evidence type="ECO:0000256" key="1">
    <source>
        <dbReference type="ARBA" id="ARBA00000085"/>
    </source>
</evidence>
<keyword evidence="17" id="KW-1185">Reference proteome</keyword>
<dbReference type="HOGENOM" id="CLU_000445_89_3_9"/>
<dbReference type="EC" id="2.7.13.3" evidence="3"/>
<evidence type="ECO:0000256" key="9">
    <source>
        <dbReference type="ARBA" id="ARBA00022777"/>
    </source>
</evidence>
<dbReference type="GO" id="GO:0005524">
    <property type="term" value="F:ATP binding"/>
    <property type="evidence" value="ECO:0007669"/>
    <property type="project" value="UniProtKB-KW"/>
</dbReference>
<dbReference type="InterPro" id="IPR050398">
    <property type="entry name" value="HssS/ArlS-like"/>
</dbReference>
<keyword evidence="6" id="KW-0808">Transferase</keyword>
<protein>
    <recommendedName>
        <fullName evidence="3">histidine kinase</fullName>
        <ecNumber evidence="3">2.7.13.3</ecNumber>
    </recommendedName>
</protein>
<keyword evidence="11 14" id="KW-1133">Transmembrane helix</keyword>
<accession>W6S175</accession>
<evidence type="ECO:0000313" key="16">
    <source>
        <dbReference type="EMBL" id="CDM69624.1"/>
    </source>
</evidence>
<keyword evidence="5" id="KW-0597">Phosphoprotein</keyword>
<dbReference type="eggNOG" id="COG2205">
    <property type="taxonomic scope" value="Bacteria"/>
</dbReference>
<dbReference type="Pfam" id="PF02518">
    <property type="entry name" value="HATPase_c"/>
    <property type="match status" value="1"/>
</dbReference>
<dbReference type="InterPro" id="IPR004358">
    <property type="entry name" value="Sig_transdc_His_kin-like_C"/>
</dbReference>
<dbReference type="OrthoDB" id="9773956at2"/>
<evidence type="ECO:0000256" key="12">
    <source>
        <dbReference type="ARBA" id="ARBA00023012"/>
    </source>
</evidence>
<dbReference type="RefSeq" id="WP_044039422.1">
    <property type="nucleotide sequence ID" value="NZ_HG917868.1"/>
</dbReference>
<evidence type="ECO:0000256" key="11">
    <source>
        <dbReference type="ARBA" id="ARBA00022989"/>
    </source>
</evidence>
<dbReference type="InterPro" id="IPR036097">
    <property type="entry name" value="HisK_dim/P_sf"/>
</dbReference>
<dbReference type="Pfam" id="PF00512">
    <property type="entry name" value="HisKA"/>
    <property type="match status" value="1"/>
</dbReference>
<keyword evidence="12" id="KW-0902">Two-component regulatory system</keyword>
<evidence type="ECO:0000256" key="10">
    <source>
        <dbReference type="ARBA" id="ARBA00022840"/>
    </source>
</evidence>
<dbReference type="CDD" id="cd00082">
    <property type="entry name" value="HisKA"/>
    <property type="match status" value="1"/>
</dbReference>
<dbReference type="SMART" id="SM00388">
    <property type="entry name" value="HisKA"/>
    <property type="match status" value="1"/>
</dbReference>
<evidence type="ECO:0000256" key="2">
    <source>
        <dbReference type="ARBA" id="ARBA00004651"/>
    </source>
</evidence>
<dbReference type="InterPro" id="IPR036890">
    <property type="entry name" value="HATPase_C_sf"/>
</dbReference>
<evidence type="ECO:0000313" key="17">
    <source>
        <dbReference type="Proteomes" id="UP000019426"/>
    </source>
</evidence>
<feature type="transmembrane region" description="Helical" evidence="14">
    <location>
        <begin position="14"/>
        <end position="35"/>
    </location>
</feature>
<organism evidence="16 17">
    <name type="scientific">Clostridium bornimense</name>
    <dbReference type="NCBI Taxonomy" id="1216932"/>
    <lineage>
        <taxon>Bacteria</taxon>
        <taxon>Bacillati</taxon>
        <taxon>Bacillota</taxon>
        <taxon>Clostridia</taxon>
        <taxon>Eubacteriales</taxon>
        <taxon>Clostridiaceae</taxon>
        <taxon>Clostridium</taxon>
    </lineage>
</organism>